<dbReference type="InterPro" id="IPR045912">
    <property type="entry name" value="FOXJ2/3-like"/>
</dbReference>
<evidence type="ECO:0000256" key="1">
    <source>
        <dbReference type="ARBA" id="ARBA00023015"/>
    </source>
</evidence>
<comment type="caution">
    <text evidence="8">The sequence shown here is derived from an EMBL/GenBank/DDBJ whole genome shotgun (WGS) entry which is preliminary data.</text>
</comment>
<dbReference type="SMART" id="SM00339">
    <property type="entry name" value="FH"/>
    <property type="match status" value="1"/>
</dbReference>
<dbReference type="InterPro" id="IPR036390">
    <property type="entry name" value="WH_DNA-bd_sf"/>
</dbReference>
<evidence type="ECO:0000313" key="8">
    <source>
        <dbReference type="EMBL" id="KAH7009223.1"/>
    </source>
</evidence>
<keyword evidence="1" id="KW-0805">Transcription regulation</keyword>
<sequence length="516" mass="56980">MPDGDVNLALCRRLGISTDVLAVAGDILFPTLPSRVWKWPLRQHHQPSMAQDVTERLARLTIEDYSPSSGIDTLHTPLRPVVQPEADMGRSGPGQDDPGGSAYPQLPRLPPRRRTTALVEAVPSGKQSLPIPGTRALLPAATAYPPDLDCTIATKAAARDSLVQLEPHRLHSAGSLPSRPQPRIASSRPRAISGTYKFYKAREAGWQNSIRHKLSIHKAFIKMERPKNDPGKGNYWTIQEGMAMQFIKEKPARMSNAAASIPIISSCLGPSRPIPEPTLPPPLPIPLPTSQPTRPAEPSSDATIPGPDPLTPEVVASGAYLKLPNCLPLAMVMKSPTVPRHVPIRPLLGFSPPSFNCKLKRKLPCMNDTGLISADRLRSKRNRPDHRGRAEMEIARLRAEDRGRSTVRSHNVFGLTSWSPFRETGQMHLPLTAMMLKPLDKPSPPGSLNTNLRMLRNQVREILQIPLRNMTDEDPAPYCADSNFNAAFYDTSDDPPMFGDFLMWNDLDVYGSPWEH</sequence>
<dbReference type="CDD" id="cd00059">
    <property type="entry name" value="FH_FOX"/>
    <property type="match status" value="1"/>
</dbReference>
<gene>
    <name evidence="8" type="ORF">B0I36DRAFT_356723</name>
</gene>
<dbReference type="GeneID" id="70187214"/>
<dbReference type="Gene3D" id="1.10.10.10">
    <property type="entry name" value="Winged helix-like DNA-binding domain superfamily/Winged helix DNA-binding domain"/>
    <property type="match status" value="1"/>
</dbReference>
<dbReference type="SUPFAM" id="SSF46785">
    <property type="entry name" value="Winged helix' DNA-binding domain"/>
    <property type="match status" value="1"/>
</dbReference>
<accession>A0A9P9BKA5</accession>
<dbReference type="InterPro" id="IPR030456">
    <property type="entry name" value="TF_fork_head_CS_2"/>
</dbReference>
<organism evidence="8 9">
    <name type="scientific">Microdochium trichocladiopsis</name>
    <dbReference type="NCBI Taxonomy" id="1682393"/>
    <lineage>
        <taxon>Eukaryota</taxon>
        <taxon>Fungi</taxon>
        <taxon>Dikarya</taxon>
        <taxon>Ascomycota</taxon>
        <taxon>Pezizomycotina</taxon>
        <taxon>Sordariomycetes</taxon>
        <taxon>Xylariomycetidae</taxon>
        <taxon>Xylariales</taxon>
        <taxon>Microdochiaceae</taxon>
        <taxon>Microdochium</taxon>
    </lineage>
</organism>
<comment type="subcellular location">
    <subcellularLocation>
        <location evidence="5">Nucleus</location>
    </subcellularLocation>
</comment>
<keyword evidence="4 5" id="KW-0539">Nucleus</keyword>
<name>A0A9P9BKA5_9PEZI</name>
<evidence type="ECO:0000259" key="7">
    <source>
        <dbReference type="PROSITE" id="PS50039"/>
    </source>
</evidence>
<dbReference type="InterPro" id="IPR036388">
    <property type="entry name" value="WH-like_DNA-bd_sf"/>
</dbReference>
<dbReference type="AlphaFoldDB" id="A0A9P9BKA5"/>
<dbReference type="RefSeq" id="XP_046003884.1">
    <property type="nucleotide sequence ID" value="XM_046157668.1"/>
</dbReference>
<evidence type="ECO:0000256" key="6">
    <source>
        <dbReference type="SAM" id="MobiDB-lite"/>
    </source>
</evidence>
<feature type="domain" description="Fork-head" evidence="7">
    <location>
        <begin position="192"/>
        <end position="240"/>
    </location>
</feature>
<evidence type="ECO:0000256" key="4">
    <source>
        <dbReference type="ARBA" id="ARBA00023242"/>
    </source>
</evidence>
<dbReference type="GO" id="GO:0005634">
    <property type="term" value="C:nucleus"/>
    <property type="evidence" value="ECO:0007669"/>
    <property type="project" value="UniProtKB-SubCell"/>
</dbReference>
<dbReference type="PROSITE" id="PS50039">
    <property type="entry name" value="FORK_HEAD_3"/>
    <property type="match status" value="1"/>
</dbReference>
<dbReference type="PROSITE" id="PS00658">
    <property type="entry name" value="FORK_HEAD_2"/>
    <property type="match status" value="1"/>
</dbReference>
<dbReference type="InterPro" id="IPR001766">
    <property type="entry name" value="Fork_head_dom"/>
</dbReference>
<dbReference type="OrthoDB" id="5954824at2759"/>
<keyword evidence="2 5" id="KW-0238">DNA-binding</keyword>
<keyword evidence="9" id="KW-1185">Reference proteome</keyword>
<proteinExistence type="predicted"/>
<dbReference type="GO" id="GO:0000978">
    <property type="term" value="F:RNA polymerase II cis-regulatory region sequence-specific DNA binding"/>
    <property type="evidence" value="ECO:0007669"/>
    <property type="project" value="TreeGrafter"/>
</dbReference>
<evidence type="ECO:0000256" key="2">
    <source>
        <dbReference type="ARBA" id="ARBA00023125"/>
    </source>
</evidence>
<dbReference type="PANTHER" id="PTHR46078:SF2">
    <property type="entry name" value="FORK-HEAD DOMAIN-CONTAINING PROTEIN"/>
    <property type="match status" value="1"/>
</dbReference>
<dbReference type="PANTHER" id="PTHR46078">
    <property type="entry name" value="FORKHEAD BOX PROTEIN J2 FAMILY MEMBER"/>
    <property type="match status" value="1"/>
</dbReference>
<protein>
    <submittedName>
        <fullName evidence="8">Fork head domain-containing protein</fullName>
    </submittedName>
</protein>
<dbReference type="EMBL" id="JAGTJQ010000019">
    <property type="protein sequence ID" value="KAH7009223.1"/>
    <property type="molecule type" value="Genomic_DNA"/>
</dbReference>
<feature type="compositionally biased region" description="Pro residues" evidence="6">
    <location>
        <begin position="275"/>
        <end position="289"/>
    </location>
</feature>
<evidence type="ECO:0000313" key="9">
    <source>
        <dbReference type="Proteomes" id="UP000756346"/>
    </source>
</evidence>
<dbReference type="GO" id="GO:0000981">
    <property type="term" value="F:DNA-binding transcription factor activity, RNA polymerase II-specific"/>
    <property type="evidence" value="ECO:0007669"/>
    <property type="project" value="TreeGrafter"/>
</dbReference>
<reference evidence="8" key="1">
    <citation type="journal article" date="2021" name="Nat. Commun.">
        <title>Genetic determinants of endophytism in the Arabidopsis root mycobiome.</title>
        <authorList>
            <person name="Mesny F."/>
            <person name="Miyauchi S."/>
            <person name="Thiergart T."/>
            <person name="Pickel B."/>
            <person name="Atanasova L."/>
            <person name="Karlsson M."/>
            <person name="Huettel B."/>
            <person name="Barry K.W."/>
            <person name="Haridas S."/>
            <person name="Chen C."/>
            <person name="Bauer D."/>
            <person name="Andreopoulos W."/>
            <person name="Pangilinan J."/>
            <person name="LaButti K."/>
            <person name="Riley R."/>
            <person name="Lipzen A."/>
            <person name="Clum A."/>
            <person name="Drula E."/>
            <person name="Henrissat B."/>
            <person name="Kohler A."/>
            <person name="Grigoriev I.V."/>
            <person name="Martin F.M."/>
            <person name="Hacquard S."/>
        </authorList>
    </citation>
    <scope>NUCLEOTIDE SEQUENCE</scope>
    <source>
        <strain evidence="8">MPI-CAGE-CH-0230</strain>
    </source>
</reference>
<evidence type="ECO:0000256" key="3">
    <source>
        <dbReference type="ARBA" id="ARBA00023163"/>
    </source>
</evidence>
<dbReference type="Proteomes" id="UP000756346">
    <property type="component" value="Unassembled WGS sequence"/>
</dbReference>
<dbReference type="Pfam" id="PF00250">
    <property type="entry name" value="Forkhead"/>
    <property type="match status" value="1"/>
</dbReference>
<feature type="region of interest" description="Disordered" evidence="6">
    <location>
        <begin position="275"/>
        <end position="311"/>
    </location>
</feature>
<feature type="DNA-binding region" description="Fork-head" evidence="5">
    <location>
        <begin position="192"/>
        <end position="240"/>
    </location>
</feature>
<keyword evidence="3" id="KW-0804">Transcription</keyword>
<feature type="region of interest" description="Disordered" evidence="6">
    <location>
        <begin position="83"/>
        <end position="111"/>
    </location>
</feature>
<evidence type="ECO:0000256" key="5">
    <source>
        <dbReference type="PROSITE-ProRule" id="PRU00089"/>
    </source>
</evidence>